<dbReference type="InterPro" id="IPR051794">
    <property type="entry name" value="PG_Endopeptidase_C40"/>
</dbReference>
<keyword evidence="3" id="KW-0378">Hydrolase</keyword>
<evidence type="ECO:0000256" key="2">
    <source>
        <dbReference type="ARBA" id="ARBA00022670"/>
    </source>
</evidence>
<dbReference type="InterPro" id="IPR038765">
    <property type="entry name" value="Papain-like_cys_pep_sf"/>
</dbReference>
<keyword evidence="4" id="KW-0788">Thiol protease</keyword>
<protein>
    <recommendedName>
        <fullName evidence="6">NlpC/P60 domain-containing protein</fullName>
    </recommendedName>
</protein>
<keyword evidence="5" id="KW-1133">Transmembrane helix</keyword>
<dbReference type="Pfam" id="PF00877">
    <property type="entry name" value="NLPC_P60"/>
    <property type="match status" value="1"/>
</dbReference>
<dbReference type="PROSITE" id="PS51935">
    <property type="entry name" value="NLPC_P60"/>
    <property type="match status" value="1"/>
</dbReference>
<dbReference type="PANTHER" id="PTHR47359:SF3">
    <property type="entry name" value="NLP_P60 DOMAIN-CONTAINING PROTEIN-RELATED"/>
    <property type="match status" value="1"/>
</dbReference>
<accession>A0ABP9GA36</accession>
<dbReference type="SUPFAM" id="SSF54001">
    <property type="entry name" value="Cysteine proteinases"/>
    <property type="match status" value="1"/>
</dbReference>
<dbReference type="InterPro" id="IPR000064">
    <property type="entry name" value="NLP_P60_dom"/>
</dbReference>
<evidence type="ECO:0000259" key="6">
    <source>
        <dbReference type="PROSITE" id="PS51935"/>
    </source>
</evidence>
<proteinExistence type="inferred from homology"/>
<dbReference type="PANTHER" id="PTHR47359">
    <property type="entry name" value="PEPTIDOGLYCAN DL-ENDOPEPTIDASE CWLO"/>
    <property type="match status" value="1"/>
</dbReference>
<gene>
    <name evidence="7" type="ORF">GCM10023224_13610</name>
</gene>
<reference evidence="8" key="1">
    <citation type="journal article" date="2019" name="Int. J. Syst. Evol. Microbiol.">
        <title>The Global Catalogue of Microorganisms (GCM) 10K type strain sequencing project: providing services to taxonomists for standard genome sequencing and annotation.</title>
        <authorList>
            <consortium name="The Broad Institute Genomics Platform"/>
            <consortium name="The Broad Institute Genome Sequencing Center for Infectious Disease"/>
            <person name="Wu L."/>
            <person name="Ma J."/>
        </authorList>
    </citation>
    <scope>NUCLEOTIDE SEQUENCE [LARGE SCALE GENOMIC DNA]</scope>
    <source>
        <strain evidence="8">JCM 18123</strain>
    </source>
</reference>
<keyword evidence="2" id="KW-0645">Protease</keyword>
<dbReference type="EMBL" id="BAABIK010000005">
    <property type="protein sequence ID" value="GAA4934351.1"/>
    <property type="molecule type" value="Genomic_DNA"/>
</dbReference>
<sequence length="221" mass="23915">MTVPRKLLARLHGRGSERGASILESAALIAVAAVVVIGLANTSIGDTLHDATREYVCRVEGPDCGEETWVERERPEKPEEYSWAPMASTWNGEVQGEGSAKVAIQFALAQQGKPYDWGATGRQSYDCSSLMQEAWREAGVSIPRTTWDQSGALQHVPKSGLKPGDLIFFHTMSGYPPPTHVGMYIGGGNMVHAGDPVQVVPVLGNPHWESLWVGQARVPQA</sequence>
<keyword evidence="8" id="KW-1185">Reference proteome</keyword>
<evidence type="ECO:0000256" key="4">
    <source>
        <dbReference type="ARBA" id="ARBA00022807"/>
    </source>
</evidence>
<name>A0ABP9GA36_9ACTN</name>
<comment type="similarity">
    <text evidence="1">Belongs to the peptidase C40 family.</text>
</comment>
<evidence type="ECO:0000256" key="3">
    <source>
        <dbReference type="ARBA" id="ARBA00022801"/>
    </source>
</evidence>
<evidence type="ECO:0000256" key="5">
    <source>
        <dbReference type="SAM" id="Phobius"/>
    </source>
</evidence>
<feature type="domain" description="NlpC/P60" evidence="6">
    <location>
        <begin position="97"/>
        <end position="219"/>
    </location>
</feature>
<dbReference type="Gene3D" id="3.90.1720.10">
    <property type="entry name" value="endopeptidase domain like (from Nostoc punctiforme)"/>
    <property type="match status" value="1"/>
</dbReference>
<feature type="transmembrane region" description="Helical" evidence="5">
    <location>
        <begin position="21"/>
        <end position="40"/>
    </location>
</feature>
<evidence type="ECO:0000313" key="7">
    <source>
        <dbReference type="EMBL" id="GAA4934351.1"/>
    </source>
</evidence>
<evidence type="ECO:0000313" key="8">
    <source>
        <dbReference type="Proteomes" id="UP001499993"/>
    </source>
</evidence>
<organism evidence="7 8">
    <name type="scientific">Streptomonospora halophila</name>
    <dbReference type="NCBI Taxonomy" id="427369"/>
    <lineage>
        <taxon>Bacteria</taxon>
        <taxon>Bacillati</taxon>
        <taxon>Actinomycetota</taxon>
        <taxon>Actinomycetes</taxon>
        <taxon>Streptosporangiales</taxon>
        <taxon>Nocardiopsidaceae</taxon>
        <taxon>Streptomonospora</taxon>
    </lineage>
</organism>
<dbReference type="RefSeq" id="WP_344143326.1">
    <property type="nucleotide sequence ID" value="NZ_BAABIK010000005.1"/>
</dbReference>
<dbReference type="Proteomes" id="UP001499993">
    <property type="component" value="Unassembled WGS sequence"/>
</dbReference>
<keyword evidence="5" id="KW-0472">Membrane</keyword>
<comment type="caution">
    <text evidence="7">The sequence shown here is derived from an EMBL/GenBank/DDBJ whole genome shotgun (WGS) entry which is preliminary data.</text>
</comment>
<keyword evidence="5" id="KW-0812">Transmembrane</keyword>
<evidence type="ECO:0000256" key="1">
    <source>
        <dbReference type="ARBA" id="ARBA00007074"/>
    </source>
</evidence>